<dbReference type="KEGG" id="erl:AOC36_00155"/>
<keyword evidence="3 10" id="KW-0819">tRNA processing</keyword>
<keyword evidence="4 10" id="KW-0479">Metal-binding</keyword>
<evidence type="ECO:0000256" key="2">
    <source>
        <dbReference type="ARBA" id="ARBA00022490"/>
    </source>
</evidence>
<evidence type="ECO:0000259" key="12">
    <source>
        <dbReference type="PROSITE" id="PS51709"/>
    </source>
</evidence>
<dbReference type="GO" id="GO:0003924">
    <property type="term" value="F:GTPase activity"/>
    <property type="evidence" value="ECO:0007669"/>
    <property type="project" value="UniProtKB-UniRule"/>
</dbReference>
<keyword evidence="5 10" id="KW-0547">Nucleotide-binding</keyword>
<dbReference type="InterPro" id="IPR031168">
    <property type="entry name" value="G_TrmE"/>
</dbReference>
<dbReference type="FunFam" id="3.40.50.300:FF:001376">
    <property type="entry name" value="tRNA modification GTPase MnmE"/>
    <property type="match status" value="1"/>
</dbReference>
<feature type="binding site" evidence="10">
    <location>
        <position position="256"/>
    </location>
    <ligand>
        <name>Mg(2+)</name>
        <dbReference type="ChEBI" id="CHEBI:18420"/>
    </ligand>
</feature>
<feature type="binding site" evidence="10">
    <location>
        <position position="255"/>
    </location>
    <ligand>
        <name>K(+)</name>
        <dbReference type="ChEBI" id="CHEBI:29103"/>
    </ligand>
</feature>
<dbReference type="Proteomes" id="UP000063781">
    <property type="component" value="Chromosome"/>
</dbReference>
<dbReference type="OrthoDB" id="9805918at2"/>
<dbReference type="Gene3D" id="3.30.1360.120">
    <property type="entry name" value="Probable tRNA modification gtpase trme, domain 1"/>
    <property type="match status" value="1"/>
</dbReference>
<comment type="similarity">
    <text evidence="1 10 11">Belongs to the TRAFAC class TrmE-Era-EngA-EngB-Septin-like GTPase superfamily. TrmE GTPase family.</text>
</comment>
<feature type="binding site" evidence="10">
    <location>
        <begin position="275"/>
        <end position="278"/>
    </location>
    <ligand>
        <name>GTP</name>
        <dbReference type="ChEBI" id="CHEBI:37565"/>
    </ligand>
</feature>
<proteinExistence type="inferred from homology"/>
<dbReference type="AlphaFoldDB" id="A0A0X8GYD1"/>
<keyword evidence="6 10" id="KW-0378">Hydrolase</keyword>
<name>A0A0X8GYD1_9FIRM</name>
<dbReference type="CDD" id="cd04164">
    <property type="entry name" value="trmE"/>
    <property type="match status" value="1"/>
</dbReference>
<dbReference type="NCBIfam" id="TIGR00450">
    <property type="entry name" value="mnmE_trmE_thdF"/>
    <property type="match status" value="1"/>
</dbReference>
<keyword evidence="9 10" id="KW-0342">GTP-binding</keyword>
<dbReference type="EMBL" id="CP013213">
    <property type="protein sequence ID" value="AMC92459.1"/>
    <property type="molecule type" value="Genomic_DNA"/>
</dbReference>
<comment type="subunit">
    <text evidence="10">Homodimer. Heterotetramer of two MnmE and two MnmG subunits.</text>
</comment>
<comment type="subcellular location">
    <subcellularLocation>
        <location evidence="10">Cytoplasm</location>
    </subcellularLocation>
</comment>
<feature type="binding site" evidence="10">
    <location>
        <position position="124"/>
    </location>
    <ligand>
        <name>(6S)-5-formyl-5,6,7,8-tetrahydrofolate</name>
        <dbReference type="ChEBI" id="CHEBI:57457"/>
    </ligand>
</feature>
<dbReference type="GO" id="GO:0005829">
    <property type="term" value="C:cytosol"/>
    <property type="evidence" value="ECO:0007669"/>
    <property type="project" value="TreeGrafter"/>
</dbReference>
<dbReference type="EC" id="3.6.-.-" evidence="10"/>
<sequence>MSHLNDTIVSIITALQEAAISVVRMSGSDAIDIADKLFTRDIQSQPSHTVKYGHIKDPLTDQIIDEVLCTVYRAPKTYTKEDIVEISCHGGVLVTQKVLELCLTNGARMAQPGEFTQRAYLNGRIDLTQAESVMDLIQSENEFARELAISGVQGQIKDLIQPFLDRLLEIIATIEVNIDYPEYDDVEMLTQQSVYPRVNALLADLETILKKSRSGRILKEGVKTVILGKPNVGKSSILNELLQEDKAIVTDVAGTTRDLVEGWIKLEHVALHLIDTAGLRDTHDTVEKIGIQRSRKALEDAELVLIVFDASKPLDDEDKALLEETKNKERLIIYNKTDLIHPVLEEGIAVSALNHDVKDLVDAINTLYVEHQIALKQPTLSNRRHIAQVAASLTAMKRAQKALEMGIELDLVTLDLNESYTELASVIMQKQDINILDEIFSRFCLGK</sequence>
<feature type="binding site" evidence="10">
    <location>
        <position position="252"/>
    </location>
    <ligand>
        <name>K(+)</name>
        <dbReference type="ChEBI" id="CHEBI:29103"/>
    </ligand>
</feature>
<dbReference type="InterPro" id="IPR027368">
    <property type="entry name" value="MnmE_dom2"/>
</dbReference>
<dbReference type="InterPro" id="IPR006073">
    <property type="entry name" value="GTP-bd"/>
</dbReference>
<evidence type="ECO:0000256" key="5">
    <source>
        <dbReference type="ARBA" id="ARBA00022741"/>
    </source>
</evidence>
<feature type="binding site" evidence="10">
    <location>
        <begin position="250"/>
        <end position="256"/>
    </location>
    <ligand>
        <name>GTP</name>
        <dbReference type="ChEBI" id="CHEBI:37565"/>
    </ligand>
</feature>
<dbReference type="RefSeq" id="WP_067629673.1">
    <property type="nucleotide sequence ID" value="NZ_CP013213.1"/>
</dbReference>
<dbReference type="SUPFAM" id="SSF52540">
    <property type="entry name" value="P-loop containing nucleoside triphosphate hydrolases"/>
    <property type="match status" value="1"/>
</dbReference>
<gene>
    <name evidence="10" type="primary">mnmE</name>
    <name evidence="10" type="synonym">trmE</name>
    <name evidence="13" type="ORF">AOC36_00155</name>
</gene>
<dbReference type="PROSITE" id="PS51709">
    <property type="entry name" value="G_TRME"/>
    <property type="match status" value="1"/>
</dbReference>
<protein>
    <recommendedName>
        <fullName evidence="10">tRNA modification GTPase MnmE</fullName>
        <ecNumber evidence="10">3.6.-.-</ecNumber>
    </recommendedName>
</protein>
<dbReference type="PANTHER" id="PTHR42714:SF2">
    <property type="entry name" value="TRNA MODIFICATION GTPASE GTPBP3, MITOCHONDRIAL"/>
    <property type="match status" value="1"/>
</dbReference>
<dbReference type="Gene3D" id="1.20.120.430">
    <property type="entry name" value="tRNA modification GTPase MnmE domain 2"/>
    <property type="match status" value="1"/>
</dbReference>
<evidence type="ECO:0000256" key="11">
    <source>
        <dbReference type="RuleBase" id="RU003313"/>
    </source>
</evidence>
<evidence type="ECO:0000256" key="7">
    <source>
        <dbReference type="ARBA" id="ARBA00022842"/>
    </source>
</evidence>
<feature type="domain" description="TrmE-type G" evidence="12">
    <location>
        <begin position="221"/>
        <end position="369"/>
    </location>
</feature>
<dbReference type="PANTHER" id="PTHR42714">
    <property type="entry name" value="TRNA MODIFICATION GTPASE GTPBP3"/>
    <property type="match status" value="1"/>
</dbReference>
<dbReference type="InterPro" id="IPR004520">
    <property type="entry name" value="GTPase_MnmE"/>
</dbReference>
<evidence type="ECO:0000256" key="6">
    <source>
        <dbReference type="ARBA" id="ARBA00022801"/>
    </source>
</evidence>
<feature type="binding site" evidence="10">
    <location>
        <position position="231"/>
    </location>
    <ligand>
        <name>K(+)</name>
        <dbReference type="ChEBI" id="CHEBI:29103"/>
    </ligand>
</feature>
<feature type="binding site" evidence="10">
    <location>
        <position position="447"/>
    </location>
    <ligand>
        <name>(6S)-5-formyl-5,6,7,8-tetrahydrofolate</name>
        <dbReference type="ChEBI" id="CHEBI:57457"/>
    </ligand>
</feature>
<keyword evidence="8 10" id="KW-0630">Potassium</keyword>
<comment type="function">
    <text evidence="10">Exhibits a very high intrinsic GTPase hydrolysis rate. Involved in the addition of a carboxymethylaminomethyl (cmnm) group at the wobble position (U34) of certain tRNAs, forming tRNA-cmnm(5)s(2)U34.</text>
</comment>
<feature type="binding site" evidence="10">
    <location>
        <begin position="231"/>
        <end position="236"/>
    </location>
    <ligand>
        <name>GTP</name>
        <dbReference type="ChEBI" id="CHEBI:37565"/>
    </ligand>
</feature>
<dbReference type="GO" id="GO:0030488">
    <property type="term" value="P:tRNA methylation"/>
    <property type="evidence" value="ECO:0007669"/>
    <property type="project" value="TreeGrafter"/>
</dbReference>
<accession>A0A0X8GYD1</accession>
<dbReference type="GO" id="GO:0046872">
    <property type="term" value="F:metal ion binding"/>
    <property type="evidence" value="ECO:0007669"/>
    <property type="project" value="UniProtKB-KW"/>
</dbReference>
<organism evidence="13 14">
    <name type="scientific">Erysipelothrix larvae</name>
    <dbReference type="NCBI Taxonomy" id="1514105"/>
    <lineage>
        <taxon>Bacteria</taxon>
        <taxon>Bacillati</taxon>
        <taxon>Bacillota</taxon>
        <taxon>Erysipelotrichia</taxon>
        <taxon>Erysipelotrichales</taxon>
        <taxon>Erysipelotrichaceae</taxon>
        <taxon>Erysipelothrix</taxon>
    </lineage>
</organism>
<dbReference type="GO" id="GO:0005525">
    <property type="term" value="F:GTP binding"/>
    <property type="evidence" value="ECO:0007669"/>
    <property type="project" value="UniProtKB-UniRule"/>
</dbReference>
<comment type="cofactor">
    <cofactor evidence="10">
        <name>K(+)</name>
        <dbReference type="ChEBI" id="CHEBI:29103"/>
    </cofactor>
    <text evidence="10">Binds 1 potassium ion per subunit.</text>
</comment>
<dbReference type="GO" id="GO:0002098">
    <property type="term" value="P:tRNA wobble uridine modification"/>
    <property type="evidence" value="ECO:0007669"/>
    <property type="project" value="TreeGrafter"/>
</dbReference>
<dbReference type="Pfam" id="PF01926">
    <property type="entry name" value="MMR_HSR1"/>
    <property type="match status" value="1"/>
</dbReference>
<feature type="binding site" evidence="10">
    <location>
        <position position="85"/>
    </location>
    <ligand>
        <name>(6S)-5-formyl-5,6,7,8-tetrahydrofolate</name>
        <dbReference type="ChEBI" id="CHEBI:57457"/>
    </ligand>
</feature>
<dbReference type="CDD" id="cd14858">
    <property type="entry name" value="TrmE_N"/>
    <property type="match status" value="1"/>
</dbReference>
<evidence type="ECO:0000256" key="4">
    <source>
        <dbReference type="ARBA" id="ARBA00022723"/>
    </source>
</evidence>
<evidence type="ECO:0000256" key="3">
    <source>
        <dbReference type="ARBA" id="ARBA00022694"/>
    </source>
</evidence>
<feature type="binding site" evidence="10">
    <location>
        <position position="235"/>
    </location>
    <ligand>
        <name>Mg(2+)</name>
        <dbReference type="ChEBI" id="CHEBI:18420"/>
    </ligand>
</feature>
<dbReference type="STRING" id="1514105.AOC36_00155"/>
<evidence type="ECO:0000256" key="8">
    <source>
        <dbReference type="ARBA" id="ARBA00022958"/>
    </source>
</evidence>
<dbReference type="GO" id="GO:0042802">
    <property type="term" value="F:identical protein binding"/>
    <property type="evidence" value="ECO:0007669"/>
    <property type="project" value="UniProtKB-ARBA"/>
</dbReference>
<dbReference type="Gene3D" id="3.40.50.300">
    <property type="entry name" value="P-loop containing nucleotide triphosphate hydrolases"/>
    <property type="match status" value="1"/>
</dbReference>
<dbReference type="Pfam" id="PF10396">
    <property type="entry name" value="TrmE_N"/>
    <property type="match status" value="1"/>
</dbReference>
<comment type="caution">
    <text evidence="10">Lacks conserved residue(s) required for the propagation of feature annotation.</text>
</comment>
<dbReference type="HAMAP" id="MF_00379">
    <property type="entry name" value="GTPase_MnmE"/>
    <property type="match status" value="1"/>
</dbReference>
<keyword evidence="2 10" id="KW-0963">Cytoplasm</keyword>
<keyword evidence="14" id="KW-1185">Reference proteome</keyword>
<feature type="binding site" evidence="10">
    <location>
        <position position="24"/>
    </location>
    <ligand>
        <name>(6S)-5-formyl-5,6,7,8-tetrahydrofolate</name>
        <dbReference type="ChEBI" id="CHEBI:57457"/>
    </ligand>
</feature>
<keyword evidence="7 10" id="KW-0460">Magnesium</keyword>
<evidence type="ECO:0000256" key="9">
    <source>
        <dbReference type="ARBA" id="ARBA00023134"/>
    </source>
</evidence>
<dbReference type="InterPro" id="IPR025867">
    <property type="entry name" value="MnmE_helical"/>
</dbReference>
<dbReference type="NCBIfam" id="TIGR00231">
    <property type="entry name" value="small_GTP"/>
    <property type="match status" value="1"/>
</dbReference>
<dbReference type="FunFam" id="3.30.1360.120:FF:000003">
    <property type="entry name" value="tRNA modification GTPase MnmE"/>
    <property type="match status" value="1"/>
</dbReference>
<dbReference type="Pfam" id="PF12631">
    <property type="entry name" value="MnmE_helical"/>
    <property type="match status" value="1"/>
</dbReference>
<dbReference type="InterPro" id="IPR005225">
    <property type="entry name" value="Small_GTP-bd"/>
</dbReference>
<evidence type="ECO:0000256" key="1">
    <source>
        <dbReference type="ARBA" id="ARBA00011043"/>
    </source>
</evidence>
<evidence type="ECO:0000313" key="13">
    <source>
        <dbReference type="EMBL" id="AMC92459.1"/>
    </source>
</evidence>
<dbReference type="InterPro" id="IPR027417">
    <property type="entry name" value="P-loop_NTPase"/>
</dbReference>
<reference evidence="13 14" key="1">
    <citation type="submission" date="2015-10" db="EMBL/GenBank/DDBJ databases">
        <title>Erysipelothrix larvae sp. LV19 isolated from the larval gut of the rhinoceros beetle, Trypoxylus dichotomus.</title>
        <authorList>
            <person name="Lim S."/>
            <person name="Kim B.-C."/>
        </authorList>
    </citation>
    <scope>NUCLEOTIDE SEQUENCE [LARGE SCALE GENOMIC DNA]</scope>
    <source>
        <strain evidence="13 14">LV19</strain>
    </source>
</reference>
<evidence type="ECO:0000256" key="10">
    <source>
        <dbReference type="HAMAP-Rule" id="MF_00379"/>
    </source>
</evidence>
<dbReference type="InterPro" id="IPR027266">
    <property type="entry name" value="TrmE/GcvT-like"/>
</dbReference>
<evidence type="ECO:0000313" key="14">
    <source>
        <dbReference type="Proteomes" id="UP000063781"/>
    </source>
</evidence>
<dbReference type="InterPro" id="IPR018948">
    <property type="entry name" value="GTP-bd_TrmE_N"/>
</dbReference>
<feature type="binding site" evidence="10">
    <location>
        <position position="250"/>
    </location>
    <ligand>
        <name>K(+)</name>
        <dbReference type="ChEBI" id="CHEBI:29103"/>
    </ligand>
</feature>